<protein>
    <submittedName>
        <fullName evidence="3">Insulinase family protein</fullName>
    </submittedName>
</protein>
<sequence length="473" mass="51840">MSRLEPSWSDRARAGFLAVAWVALGACVALAPGEAVAAEFQLPAYTRTQLKNGLTVYVMPTKRLPLVDLKLMVRAGSVNDPVGKEGLANLTGNMLTQGAGARTAKQLAADIEFVGGDLGVATEAERLVISCEVLRKDLDTGLAIFHDVVVAPTFPEADFSRVKEEQVGALVNGRDDPGTVADQALFPFLLGDTRLAHPPEGWEASVKSITRDDVLRFHDRHARPNQSVLAVVGDVDIATLVPRLEKLFADWKPGGEPAAERYDASVGLKGRQVRVIEKPEVTQTQIRLACMGVPRSHPDYYAIRIANTILGAGFTSRLVNEIRVVQGLTYSIRSRQNMWRNSGSFVVTTFTRNQTLRKCIDATIAEIKKLRDEGPTVAELDKSKRFLTGQFPLGLQAPDDLADNLLTIDFYGIDPRFVETFSARVNEVTMEDVRRVLKTNFCVEDLRILVVTDPKLAQKELAGLGTIEVKPIP</sequence>
<evidence type="ECO:0000313" key="4">
    <source>
        <dbReference type="Proteomes" id="UP000580839"/>
    </source>
</evidence>
<comment type="caution">
    <text evidence="3">The sequence shown here is derived from an EMBL/GenBank/DDBJ whole genome shotgun (WGS) entry which is preliminary data.</text>
</comment>
<dbReference type="SUPFAM" id="SSF63411">
    <property type="entry name" value="LuxS/MPP-like metallohydrolase"/>
    <property type="match status" value="2"/>
</dbReference>
<dbReference type="AlphaFoldDB" id="A0A849STR6"/>
<reference evidence="3 4" key="1">
    <citation type="submission" date="2020-04" db="EMBL/GenBank/DDBJ databases">
        <title>Metagenomic profiling of ammonia- and methane-oxidizing microorganisms in a Dutch drinking water treatment plant.</title>
        <authorList>
            <person name="Poghosyan L."/>
            <person name="Leucker S."/>
        </authorList>
    </citation>
    <scope>NUCLEOTIDE SEQUENCE [LARGE SCALE GENOMIC DNA]</scope>
    <source>
        <strain evidence="3">S-RSF-IL-03</strain>
    </source>
</reference>
<evidence type="ECO:0000313" key="3">
    <source>
        <dbReference type="EMBL" id="NOT34780.1"/>
    </source>
</evidence>
<dbReference type="Gene3D" id="3.30.830.10">
    <property type="entry name" value="Metalloenzyme, LuxS/M16 peptidase-like"/>
    <property type="match status" value="2"/>
</dbReference>
<dbReference type="Pfam" id="PF05193">
    <property type="entry name" value="Peptidase_M16_C"/>
    <property type="match status" value="1"/>
</dbReference>
<gene>
    <name evidence="3" type="ORF">HOP12_11495</name>
</gene>
<dbReference type="EMBL" id="JABFRW010000146">
    <property type="protein sequence ID" value="NOT34780.1"/>
    <property type="molecule type" value="Genomic_DNA"/>
</dbReference>
<accession>A0A849STR6</accession>
<feature type="domain" description="Peptidase M16 N-terminal" evidence="1">
    <location>
        <begin position="67"/>
        <end position="163"/>
    </location>
</feature>
<dbReference type="PROSITE" id="PS51257">
    <property type="entry name" value="PROKAR_LIPOPROTEIN"/>
    <property type="match status" value="1"/>
</dbReference>
<feature type="domain" description="Peptidase M16 C-terminal" evidence="2">
    <location>
        <begin position="208"/>
        <end position="385"/>
    </location>
</feature>
<name>A0A849STR6_UNCEI</name>
<dbReference type="Proteomes" id="UP000580839">
    <property type="component" value="Unassembled WGS sequence"/>
</dbReference>
<dbReference type="InterPro" id="IPR050361">
    <property type="entry name" value="MPP/UQCRC_Complex"/>
</dbReference>
<dbReference type="PANTHER" id="PTHR11851">
    <property type="entry name" value="METALLOPROTEASE"/>
    <property type="match status" value="1"/>
</dbReference>
<dbReference type="PANTHER" id="PTHR11851:SF224">
    <property type="entry name" value="PROCESSING PROTEASE"/>
    <property type="match status" value="1"/>
</dbReference>
<dbReference type="InterPro" id="IPR011765">
    <property type="entry name" value="Pept_M16_N"/>
</dbReference>
<dbReference type="GO" id="GO:0046872">
    <property type="term" value="F:metal ion binding"/>
    <property type="evidence" value="ECO:0007669"/>
    <property type="project" value="InterPro"/>
</dbReference>
<dbReference type="InterPro" id="IPR007863">
    <property type="entry name" value="Peptidase_M16_C"/>
</dbReference>
<dbReference type="Pfam" id="PF00675">
    <property type="entry name" value="Peptidase_M16"/>
    <property type="match status" value="1"/>
</dbReference>
<evidence type="ECO:0000259" key="1">
    <source>
        <dbReference type="Pfam" id="PF00675"/>
    </source>
</evidence>
<dbReference type="InterPro" id="IPR011249">
    <property type="entry name" value="Metalloenz_LuxS/M16"/>
</dbReference>
<organism evidence="3 4">
    <name type="scientific">Eiseniibacteriota bacterium</name>
    <dbReference type="NCBI Taxonomy" id="2212470"/>
    <lineage>
        <taxon>Bacteria</taxon>
        <taxon>Candidatus Eiseniibacteriota</taxon>
    </lineage>
</organism>
<evidence type="ECO:0000259" key="2">
    <source>
        <dbReference type="Pfam" id="PF05193"/>
    </source>
</evidence>
<proteinExistence type="predicted"/>